<sequence length="73" mass="7983">MRLAAKEAAGSGPAVPEQRGRRRVSLVGAPQRAHHPVDLRRSQRVSASPASYPDTQNVQTKSPFLSTPLPFFF</sequence>
<reference evidence="1" key="1">
    <citation type="submission" date="2015-12" db="EMBL/GenBank/DDBJ databases">
        <title>Update maize B73 reference genome by single molecule sequencing technologies.</title>
        <authorList>
            <consortium name="Maize Genome Sequencing Project"/>
            <person name="Ware D."/>
        </authorList>
    </citation>
    <scope>NUCLEOTIDE SEQUENCE</scope>
    <source>
        <tissue evidence="1">Seedling</tissue>
    </source>
</reference>
<organism evidence="1">
    <name type="scientific">Zea mays</name>
    <name type="common">Maize</name>
    <dbReference type="NCBI Taxonomy" id="4577"/>
    <lineage>
        <taxon>Eukaryota</taxon>
        <taxon>Viridiplantae</taxon>
        <taxon>Streptophyta</taxon>
        <taxon>Embryophyta</taxon>
        <taxon>Tracheophyta</taxon>
        <taxon>Spermatophyta</taxon>
        <taxon>Magnoliopsida</taxon>
        <taxon>Liliopsida</taxon>
        <taxon>Poales</taxon>
        <taxon>Poaceae</taxon>
        <taxon>PACMAD clade</taxon>
        <taxon>Panicoideae</taxon>
        <taxon>Andropogonodae</taxon>
        <taxon>Andropogoneae</taxon>
        <taxon>Tripsacinae</taxon>
        <taxon>Zea</taxon>
    </lineage>
</organism>
<gene>
    <name evidence="1" type="ORF">ZEAMMB73_Zm00001d039039</name>
</gene>
<dbReference type="EMBL" id="CM000782">
    <property type="protein sequence ID" value="AQK88550.1"/>
    <property type="molecule type" value="Genomic_DNA"/>
</dbReference>
<protein>
    <submittedName>
        <fullName evidence="1">Cold-regulated 413 inner membrane protein 2 chloroplastic</fullName>
    </submittedName>
</protein>
<accession>A0A1D6MCZ0</accession>
<dbReference type="AlphaFoldDB" id="A0A1D6MCZ0"/>
<proteinExistence type="predicted"/>
<evidence type="ECO:0000313" key="1">
    <source>
        <dbReference type="EMBL" id="AQK88550.1"/>
    </source>
</evidence>
<name>A0A1D6MCZ0_MAIZE</name>